<dbReference type="Gene3D" id="1.10.357.10">
    <property type="entry name" value="Tetracycline Repressor, domain 2"/>
    <property type="match status" value="1"/>
</dbReference>
<dbReference type="InterPro" id="IPR050109">
    <property type="entry name" value="HTH-type_TetR-like_transc_reg"/>
</dbReference>
<evidence type="ECO:0000313" key="7">
    <source>
        <dbReference type="EMBL" id="GGO63494.1"/>
    </source>
</evidence>
<dbReference type="InterPro" id="IPR011075">
    <property type="entry name" value="TetR_C"/>
</dbReference>
<dbReference type="SUPFAM" id="SSF48498">
    <property type="entry name" value="Tetracyclin repressor-like, C-terminal domain"/>
    <property type="match status" value="1"/>
</dbReference>
<dbReference type="Proteomes" id="UP000638043">
    <property type="component" value="Unassembled WGS sequence"/>
</dbReference>
<evidence type="ECO:0000256" key="4">
    <source>
        <dbReference type="PROSITE-ProRule" id="PRU00335"/>
    </source>
</evidence>
<keyword evidence="8" id="KW-1185">Reference proteome</keyword>
<keyword evidence="3" id="KW-0804">Transcription</keyword>
<evidence type="ECO:0000313" key="8">
    <source>
        <dbReference type="Proteomes" id="UP000638043"/>
    </source>
</evidence>
<evidence type="ECO:0000256" key="5">
    <source>
        <dbReference type="SAM" id="MobiDB-lite"/>
    </source>
</evidence>
<feature type="region of interest" description="Disordered" evidence="5">
    <location>
        <begin position="1"/>
        <end position="44"/>
    </location>
</feature>
<dbReference type="InterPro" id="IPR001647">
    <property type="entry name" value="HTH_TetR"/>
</dbReference>
<dbReference type="Gene3D" id="1.10.10.60">
    <property type="entry name" value="Homeodomain-like"/>
    <property type="match status" value="1"/>
</dbReference>
<evidence type="ECO:0000256" key="1">
    <source>
        <dbReference type="ARBA" id="ARBA00023015"/>
    </source>
</evidence>
<keyword evidence="1" id="KW-0805">Transcription regulation</keyword>
<keyword evidence="2 4" id="KW-0238">DNA-binding</keyword>
<evidence type="ECO:0000256" key="2">
    <source>
        <dbReference type="ARBA" id="ARBA00023125"/>
    </source>
</evidence>
<gene>
    <name evidence="7" type="ORF">GCM10010910_16180</name>
</gene>
<dbReference type="InterPro" id="IPR036271">
    <property type="entry name" value="Tet_transcr_reg_TetR-rel_C_sf"/>
</dbReference>
<feature type="DNA-binding region" description="H-T-H motif" evidence="4">
    <location>
        <begin position="81"/>
        <end position="100"/>
    </location>
</feature>
<comment type="caution">
    <text evidence="7">The sequence shown here is derived from an EMBL/GenBank/DDBJ whole genome shotgun (WGS) entry which is preliminary data.</text>
</comment>
<proteinExistence type="predicted"/>
<organism evidence="7 8">
    <name type="scientific">Microbacterium nanhaiense</name>
    <dbReference type="NCBI Taxonomy" id="1301026"/>
    <lineage>
        <taxon>Bacteria</taxon>
        <taxon>Bacillati</taxon>
        <taxon>Actinomycetota</taxon>
        <taxon>Actinomycetes</taxon>
        <taxon>Micrococcales</taxon>
        <taxon>Microbacteriaceae</taxon>
        <taxon>Microbacterium</taxon>
    </lineage>
</organism>
<dbReference type="SUPFAM" id="SSF46689">
    <property type="entry name" value="Homeodomain-like"/>
    <property type="match status" value="1"/>
</dbReference>
<reference evidence="8" key="1">
    <citation type="journal article" date="2019" name="Int. J. Syst. Evol. Microbiol.">
        <title>The Global Catalogue of Microorganisms (GCM) 10K type strain sequencing project: providing services to taxonomists for standard genome sequencing and annotation.</title>
        <authorList>
            <consortium name="The Broad Institute Genomics Platform"/>
            <consortium name="The Broad Institute Genome Sequencing Center for Infectious Disease"/>
            <person name="Wu L."/>
            <person name="Ma J."/>
        </authorList>
    </citation>
    <scope>NUCLEOTIDE SEQUENCE [LARGE SCALE GENOMIC DNA]</scope>
    <source>
        <strain evidence="8">CGMCC 4.7181</strain>
    </source>
</reference>
<dbReference type="EMBL" id="BMMQ01000004">
    <property type="protein sequence ID" value="GGO63494.1"/>
    <property type="molecule type" value="Genomic_DNA"/>
</dbReference>
<dbReference type="PANTHER" id="PTHR30055">
    <property type="entry name" value="HTH-TYPE TRANSCRIPTIONAL REGULATOR RUTR"/>
    <property type="match status" value="1"/>
</dbReference>
<evidence type="ECO:0000259" key="6">
    <source>
        <dbReference type="PROSITE" id="PS50977"/>
    </source>
</evidence>
<sequence length="243" mass="26470">MTLRAPARAATLDGGRGSRARGTGSAELSPNCGPDAGSDPQKGVISAIAEQRGPGRPRKEGHDERILDATVKLIENDKPVTVAAIVAESGISRAAIYRRWPSLPELIAAALDKGRAALEVDTSGDIKEAMIALIFGDPKALRGSTYSDRRFRARMSLVMQNPDLQEAYWKSHVRRRRGAFEAALAEAMRRGELRDDLDIDACIDLINGVFYYQVVVRGTGLDDPTTFARCREAFEVAWRGMAS</sequence>
<name>A0ABQ2N1H7_9MICO</name>
<dbReference type="InterPro" id="IPR009057">
    <property type="entry name" value="Homeodomain-like_sf"/>
</dbReference>
<dbReference type="Pfam" id="PF16859">
    <property type="entry name" value="TetR_C_11"/>
    <property type="match status" value="1"/>
</dbReference>
<feature type="domain" description="HTH tetR-type" evidence="6">
    <location>
        <begin position="60"/>
        <end position="118"/>
    </location>
</feature>
<protein>
    <recommendedName>
        <fullName evidence="6">HTH tetR-type domain-containing protein</fullName>
    </recommendedName>
</protein>
<dbReference type="Pfam" id="PF00440">
    <property type="entry name" value="TetR_N"/>
    <property type="match status" value="1"/>
</dbReference>
<accession>A0ABQ2N1H7</accession>
<dbReference type="PANTHER" id="PTHR30055:SF148">
    <property type="entry name" value="TETR-FAMILY TRANSCRIPTIONAL REGULATOR"/>
    <property type="match status" value="1"/>
</dbReference>
<dbReference type="PROSITE" id="PS50977">
    <property type="entry name" value="HTH_TETR_2"/>
    <property type="match status" value="1"/>
</dbReference>
<evidence type="ECO:0000256" key="3">
    <source>
        <dbReference type="ARBA" id="ARBA00023163"/>
    </source>
</evidence>
<dbReference type="RefSeq" id="WP_229661204.1">
    <property type="nucleotide sequence ID" value="NZ_BMMQ01000004.1"/>
</dbReference>